<dbReference type="EMBL" id="SDMP01000003">
    <property type="protein sequence ID" value="RYR65446.1"/>
    <property type="molecule type" value="Genomic_DNA"/>
</dbReference>
<comment type="caution">
    <text evidence="2">The sequence shown here is derived from an EMBL/GenBank/DDBJ whole genome shotgun (WGS) entry which is preliminary data.</text>
</comment>
<organism evidence="2 3">
    <name type="scientific">Arachis hypogaea</name>
    <name type="common">Peanut</name>
    <dbReference type="NCBI Taxonomy" id="3818"/>
    <lineage>
        <taxon>Eukaryota</taxon>
        <taxon>Viridiplantae</taxon>
        <taxon>Streptophyta</taxon>
        <taxon>Embryophyta</taxon>
        <taxon>Tracheophyta</taxon>
        <taxon>Spermatophyta</taxon>
        <taxon>Magnoliopsida</taxon>
        <taxon>eudicotyledons</taxon>
        <taxon>Gunneridae</taxon>
        <taxon>Pentapetalae</taxon>
        <taxon>rosids</taxon>
        <taxon>fabids</taxon>
        <taxon>Fabales</taxon>
        <taxon>Fabaceae</taxon>
        <taxon>Papilionoideae</taxon>
        <taxon>50 kb inversion clade</taxon>
        <taxon>dalbergioids sensu lato</taxon>
        <taxon>Dalbergieae</taxon>
        <taxon>Pterocarpus clade</taxon>
        <taxon>Arachis</taxon>
    </lineage>
</organism>
<protein>
    <submittedName>
        <fullName evidence="2">Uncharacterized protein</fullName>
    </submittedName>
</protein>
<dbReference type="Proteomes" id="UP000289738">
    <property type="component" value="Chromosome A03"/>
</dbReference>
<evidence type="ECO:0000256" key="1">
    <source>
        <dbReference type="SAM" id="MobiDB-lite"/>
    </source>
</evidence>
<gene>
    <name evidence="2" type="ORF">Ahy_A03g011378</name>
</gene>
<feature type="compositionally biased region" description="Polar residues" evidence="1">
    <location>
        <begin position="124"/>
        <end position="141"/>
    </location>
</feature>
<proteinExistence type="predicted"/>
<accession>A0A445DQK0</accession>
<evidence type="ECO:0000313" key="3">
    <source>
        <dbReference type="Proteomes" id="UP000289738"/>
    </source>
</evidence>
<feature type="region of interest" description="Disordered" evidence="1">
    <location>
        <begin position="121"/>
        <end position="141"/>
    </location>
</feature>
<reference evidence="2 3" key="1">
    <citation type="submission" date="2019-01" db="EMBL/GenBank/DDBJ databases">
        <title>Sequencing of cultivated peanut Arachis hypogaea provides insights into genome evolution and oil improvement.</title>
        <authorList>
            <person name="Chen X."/>
        </authorList>
    </citation>
    <scope>NUCLEOTIDE SEQUENCE [LARGE SCALE GENOMIC DNA]</scope>
    <source>
        <strain evidence="3">cv. Fuhuasheng</strain>
        <tissue evidence="2">Leaves</tissue>
    </source>
</reference>
<sequence>MEGWLKFDDGKKEMKVDVDPFDVDASFVEPCFGVKMVGMSYDFDVTLDDFESQVRSVYPRVGDGLLDFLIQQNIKDRDVSLCPRCNAIFDAEAAEIFEKERMKKELAQREEQACQRQPIRCFEGQSSKTPQQSTVAPLSRS</sequence>
<name>A0A445DQK0_ARAHY</name>
<evidence type="ECO:0000313" key="2">
    <source>
        <dbReference type="EMBL" id="RYR65446.1"/>
    </source>
</evidence>
<dbReference type="AlphaFoldDB" id="A0A445DQK0"/>
<keyword evidence="3" id="KW-1185">Reference proteome</keyword>